<dbReference type="InterPro" id="IPR032675">
    <property type="entry name" value="LRR_dom_sf"/>
</dbReference>
<dbReference type="Gene3D" id="1.20.5.4130">
    <property type="match status" value="1"/>
</dbReference>
<evidence type="ECO:0000259" key="7">
    <source>
        <dbReference type="Pfam" id="PF23598"/>
    </source>
</evidence>
<keyword evidence="2" id="KW-0547">Nucleotide-binding</keyword>
<evidence type="ECO:0000259" key="5">
    <source>
        <dbReference type="Pfam" id="PF18052"/>
    </source>
</evidence>
<feature type="domain" description="Disease resistance N-terminal" evidence="5">
    <location>
        <begin position="13"/>
        <end position="93"/>
    </location>
</feature>
<evidence type="ECO:0000259" key="6">
    <source>
        <dbReference type="Pfam" id="PF23559"/>
    </source>
</evidence>
<reference evidence="8 9" key="1">
    <citation type="journal article" date="2020" name="Mol. Plant">
        <title>The Chromosome-Based Rubber Tree Genome Provides New Insights into Spurge Genome Evolution and Rubber Biosynthesis.</title>
        <authorList>
            <person name="Liu J."/>
            <person name="Shi C."/>
            <person name="Shi C.C."/>
            <person name="Li W."/>
            <person name="Zhang Q.J."/>
            <person name="Zhang Y."/>
            <person name="Li K."/>
            <person name="Lu H.F."/>
            <person name="Shi C."/>
            <person name="Zhu S.T."/>
            <person name="Xiao Z.Y."/>
            <person name="Nan H."/>
            <person name="Yue Y."/>
            <person name="Zhu X.G."/>
            <person name="Wu Y."/>
            <person name="Hong X.N."/>
            <person name="Fan G.Y."/>
            <person name="Tong Y."/>
            <person name="Zhang D."/>
            <person name="Mao C.L."/>
            <person name="Liu Y.L."/>
            <person name="Hao S.J."/>
            <person name="Liu W.Q."/>
            <person name="Lv M.Q."/>
            <person name="Zhang H.B."/>
            <person name="Liu Y."/>
            <person name="Hu-Tang G.R."/>
            <person name="Wang J.P."/>
            <person name="Wang J.H."/>
            <person name="Sun Y.H."/>
            <person name="Ni S.B."/>
            <person name="Chen W.B."/>
            <person name="Zhang X.C."/>
            <person name="Jiao Y.N."/>
            <person name="Eichler E.E."/>
            <person name="Li G.H."/>
            <person name="Liu X."/>
            <person name="Gao L.Z."/>
        </authorList>
    </citation>
    <scope>NUCLEOTIDE SEQUENCE [LARGE SCALE GENOMIC DNA]</scope>
    <source>
        <strain evidence="9">cv. GT1</strain>
        <tissue evidence="8">Leaf</tissue>
    </source>
</reference>
<accession>A0A6A6N4M8</accession>
<dbReference type="GO" id="GO:0006952">
    <property type="term" value="P:defense response"/>
    <property type="evidence" value="ECO:0007669"/>
    <property type="project" value="UniProtKB-KW"/>
</dbReference>
<proteinExistence type="predicted"/>
<dbReference type="SUPFAM" id="SSF52058">
    <property type="entry name" value="L domain-like"/>
    <property type="match status" value="1"/>
</dbReference>
<evidence type="ECO:0000256" key="1">
    <source>
        <dbReference type="ARBA" id="ARBA00022737"/>
    </source>
</evidence>
<dbReference type="Pfam" id="PF23598">
    <property type="entry name" value="LRR_14"/>
    <property type="match status" value="1"/>
</dbReference>
<sequence length="522" mass="59739">MAEAILSGIAVEIIKKLASLVLQETILCFGVKDELGKLGRTLSTIQAVLLDAEQQYSQSHQVKEWVDSLKDAFYDADDLLDEFSTDVLLKHMMTGNKTVKEVRLFLSSSNPFVYGLKMAHKIEKVRSKLDEIVANRRFHLDEITAPMVDEREQTHSSLPLVVVGREDDKKKIIDFLLSSSYGENVSIISIVVLEDWERQHLLNLHTMILFPKGSKIDIGYLVNLWMVQGLIKLSDSKQSLRDVGLKYFKDLLWRSFFQEVEEDIRELVKEGARHVSIGFKVESWIEKVPHSIDKLKHIRFLDLSDNKGIEFLPDSIIKLQNLQILRLVNCERLKQLPKHIKKLVNLQRLFLKGCVSLTHMPHGIGQLTSIENLSLFMVDKDNGVSKHGGALSELSNLNNLRDVLRIMNLRKKSLEDILKMKISVSQSTSSCASISPSQLTSLHIENIEDLEVLPEELLTNLISLRQLYIRYCPRITKVSSALRHLTSLEHLVFLACEELDLSDSEEHSDMPWQYLRSLRELL</sequence>
<keyword evidence="3" id="KW-0611">Plant defense</keyword>
<evidence type="ECO:0000256" key="4">
    <source>
        <dbReference type="ARBA" id="ARBA00022840"/>
    </source>
</evidence>
<dbReference type="AlphaFoldDB" id="A0A6A6N4M8"/>
<evidence type="ECO:0000313" key="9">
    <source>
        <dbReference type="Proteomes" id="UP000467840"/>
    </source>
</evidence>
<dbReference type="InterPro" id="IPR041118">
    <property type="entry name" value="Rx_N"/>
</dbReference>
<organism evidence="8 9">
    <name type="scientific">Hevea brasiliensis</name>
    <name type="common">Para rubber tree</name>
    <name type="synonym">Siphonia brasiliensis</name>
    <dbReference type="NCBI Taxonomy" id="3981"/>
    <lineage>
        <taxon>Eukaryota</taxon>
        <taxon>Viridiplantae</taxon>
        <taxon>Streptophyta</taxon>
        <taxon>Embryophyta</taxon>
        <taxon>Tracheophyta</taxon>
        <taxon>Spermatophyta</taxon>
        <taxon>Magnoliopsida</taxon>
        <taxon>eudicotyledons</taxon>
        <taxon>Gunneridae</taxon>
        <taxon>Pentapetalae</taxon>
        <taxon>rosids</taxon>
        <taxon>fabids</taxon>
        <taxon>Malpighiales</taxon>
        <taxon>Euphorbiaceae</taxon>
        <taxon>Crotonoideae</taxon>
        <taxon>Micrandreae</taxon>
        <taxon>Hevea</taxon>
    </lineage>
</organism>
<keyword evidence="9" id="KW-1185">Reference proteome</keyword>
<dbReference type="Pfam" id="PF23559">
    <property type="entry name" value="WHD_DRP"/>
    <property type="match status" value="1"/>
</dbReference>
<keyword evidence="1" id="KW-0677">Repeat</keyword>
<dbReference type="GO" id="GO:0005524">
    <property type="term" value="F:ATP binding"/>
    <property type="evidence" value="ECO:0007669"/>
    <property type="project" value="UniProtKB-KW"/>
</dbReference>
<protein>
    <submittedName>
        <fullName evidence="8">Uncharacterized protein</fullName>
    </submittedName>
</protein>
<dbReference type="Proteomes" id="UP000467840">
    <property type="component" value="Chromosome 10"/>
</dbReference>
<dbReference type="Gene3D" id="3.80.10.10">
    <property type="entry name" value="Ribonuclease Inhibitor"/>
    <property type="match status" value="1"/>
</dbReference>
<feature type="domain" description="Disease resistance protein winged helix" evidence="6">
    <location>
        <begin position="209"/>
        <end position="263"/>
    </location>
</feature>
<gene>
    <name evidence="8" type="ORF">GH714_016788</name>
</gene>
<dbReference type="Pfam" id="PF18052">
    <property type="entry name" value="Rx_N"/>
    <property type="match status" value="1"/>
</dbReference>
<dbReference type="EMBL" id="JAAGAX010000003">
    <property type="protein sequence ID" value="KAF2319526.1"/>
    <property type="molecule type" value="Genomic_DNA"/>
</dbReference>
<evidence type="ECO:0000256" key="3">
    <source>
        <dbReference type="ARBA" id="ARBA00022821"/>
    </source>
</evidence>
<dbReference type="PANTHER" id="PTHR36766:SF38">
    <property type="entry name" value="DISEASE RESISTANCE PROTEIN RGA3"/>
    <property type="match status" value="1"/>
</dbReference>
<dbReference type="InterPro" id="IPR058922">
    <property type="entry name" value="WHD_DRP"/>
</dbReference>
<comment type="caution">
    <text evidence="8">The sequence shown here is derived from an EMBL/GenBank/DDBJ whole genome shotgun (WGS) entry which is preliminary data.</text>
</comment>
<feature type="domain" description="Disease resistance R13L4/SHOC-2-like LRR" evidence="7">
    <location>
        <begin position="291"/>
        <end position="417"/>
    </location>
</feature>
<keyword evidence="4" id="KW-0067">ATP-binding</keyword>
<evidence type="ECO:0000256" key="2">
    <source>
        <dbReference type="ARBA" id="ARBA00022741"/>
    </source>
</evidence>
<name>A0A6A6N4M8_HEVBR</name>
<dbReference type="PANTHER" id="PTHR36766">
    <property type="entry name" value="PLANT BROAD-SPECTRUM MILDEW RESISTANCE PROTEIN RPW8"/>
    <property type="match status" value="1"/>
</dbReference>
<dbReference type="InterPro" id="IPR055414">
    <property type="entry name" value="LRR_R13L4/SHOC2-like"/>
</dbReference>
<evidence type="ECO:0000313" key="8">
    <source>
        <dbReference type="EMBL" id="KAF2319526.1"/>
    </source>
</evidence>